<proteinExistence type="predicted"/>
<protein>
    <submittedName>
        <fullName evidence="1">DUF4442 domain-containing protein</fullName>
    </submittedName>
</protein>
<sequence length="176" mass="20989">MYDRIFQFLNRFFKTSTIFKWMFNIAPMYRRSCGRLTYVSDDILRVDVKLPLTYRNRNYVGTMFGGSLFSATDPIYMIQLLQILGKDYVVWDKRSTIHFIRPAHADAWACFKFSQEEIDQIKSDVSEKGEIDIVKKVQITDARKKEMVFSEVEKTIYISSKSFFKEKRRKRQKLKS</sequence>
<dbReference type="SUPFAM" id="SSF54637">
    <property type="entry name" value="Thioesterase/thiol ester dehydrase-isomerase"/>
    <property type="match status" value="1"/>
</dbReference>
<accession>A0ABT3CUF4</accession>
<comment type="caution">
    <text evidence="1">The sequence shown here is derived from an EMBL/GenBank/DDBJ whole genome shotgun (WGS) entry which is preliminary data.</text>
</comment>
<dbReference type="Proteomes" id="UP001300692">
    <property type="component" value="Unassembled WGS sequence"/>
</dbReference>
<keyword evidence="2" id="KW-1185">Reference proteome</keyword>
<evidence type="ECO:0000313" key="2">
    <source>
        <dbReference type="Proteomes" id="UP001300692"/>
    </source>
</evidence>
<dbReference type="Pfam" id="PF14539">
    <property type="entry name" value="DUF4442"/>
    <property type="match status" value="1"/>
</dbReference>
<dbReference type="Gene3D" id="3.10.129.10">
    <property type="entry name" value="Hotdog Thioesterase"/>
    <property type="match status" value="1"/>
</dbReference>
<dbReference type="RefSeq" id="WP_264138038.1">
    <property type="nucleotide sequence ID" value="NZ_JAOYOD010000001.1"/>
</dbReference>
<organism evidence="1 2">
    <name type="scientific">Reichenbachiella ulvae</name>
    <dbReference type="NCBI Taxonomy" id="2980104"/>
    <lineage>
        <taxon>Bacteria</taxon>
        <taxon>Pseudomonadati</taxon>
        <taxon>Bacteroidota</taxon>
        <taxon>Cytophagia</taxon>
        <taxon>Cytophagales</taxon>
        <taxon>Reichenbachiellaceae</taxon>
        <taxon>Reichenbachiella</taxon>
    </lineage>
</organism>
<dbReference type="InterPro" id="IPR029069">
    <property type="entry name" value="HotDog_dom_sf"/>
</dbReference>
<reference evidence="1 2" key="1">
    <citation type="submission" date="2022-10" db="EMBL/GenBank/DDBJ databases">
        <title>Comparative genomics and taxonomic characterization of three novel marine species of genus Reichenbachiella exhibiting antioxidant and polysaccharide degradation activities.</title>
        <authorList>
            <person name="Muhammad N."/>
            <person name="Lee Y.-J."/>
            <person name="Ko J."/>
            <person name="Kim S.-G."/>
        </authorList>
    </citation>
    <scope>NUCLEOTIDE SEQUENCE [LARGE SCALE GENOMIC DNA]</scope>
    <source>
        <strain evidence="1 2">ABR2-5</strain>
    </source>
</reference>
<name>A0ABT3CUF4_9BACT</name>
<gene>
    <name evidence="1" type="ORF">N7U62_11085</name>
</gene>
<dbReference type="EMBL" id="JAOYOD010000001">
    <property type="protein sequence ID" value="MCV9387211.1"/>
    <property type="molecule type" value="Genomic_DNA"/>
</dbReference>
<evidence type="ECO:0000313" key="1">
    <source>
        <dbReference type="EMBL" id="MCV9387211.1"/>
    </source>
</evidence>
<dbReference type="InterPro" id="IPR027961">
    <property type="entry name" value="DUF4442"/>
</dbReference>